<feature type="compositionally biased region" description="Low complexity" evidence="2">
    <location>
        <begin position="398"/>
        <end position="444"/>
    </location>
</feature>
<dbReference type="Gene3D" id="3.55.50.30">
    <property type="match status" value="1"/>
</dbReference>
<dbReference type="InterPro" id="IPR050810">
    <property type="entry name" value="Bact_Secretion_Sys_Channel"/>
</dbReference>
<dbReference type="RefSeq" id="WP_035658975.1">
    <property type="nucleotide sequence ID" value="NZ_JNCA01000011.1"/>
</dbReference>
<evidence type="ECO:0000256" key="1">
    <source>
        <dbReference type="RuleBase" id="RU004003"/>
    </source>
</evidence>
<reference evidence="4 5" key="1">
    <citation type="submission" date="2014-05" db="EMBL/GenBank/DDBJ databases">
        <title>Genome Sequence of Flavobacterium sp. EM1321.</title>
        <authorList>
            <person name="Shin S.-K."/>
            <person name="Yi H."/>
        </authorList>
    </citation>
    <scope>NUCLEOTIDE SEQUENCE [LARGE SCALE GENOMIC DNA]</scope>
    <source>
        <strain evidence="4 5">EM1321</strain>
    </source>
</reference>
<dbReference type="eggNOG" id="COG4796">
    <property type="taxonomic scope" value="Bacteria"/>
</dbReference>
<name>A0A066WYG3_9FLAO</name>
<dbReference type="PANTHER" id="PTHR30332:SF17">
    <property type="entry name" value="TYPE IV PILIATION SYSTEM PROTEIN DR_0774-RELATED"/>
    <property type="match status" value="1"/>
</dbReference>
<dbReference type="PANTHER" id="PTHR30332">
    <property type="entry name" value="PROBABLE GENERAL SECRETION PATHWAY PROTEIN D"/>
    <property type="match status" value="1"/>
</dbReference>
<sequence length="738" mass="81307">MKKITILLIFFLFQLGYSQENRMQQIKNNIEAISTDVKGLSEKVNINIKETSLSSFLLAVSEIHKVNISLSPELNNKNIVNNFSDVTVGDLLVFLCKEYNLTIEFTGNILAIKPFTKAVEIPVKKPIIVSYDASNDFLSLDLKKDPLYDVFKKIMDESGKNIVFAPGLENQLLQAYIKNMPFDAALNKLAYANNLTVTKSRDNFYVFDQLEGNYTPTTGTEGNANANAIRQSKPQRARKSNFFFNVVDADKKIIDVDFENTPISNIVYDIGHELDIDLFISSPLESAGNATVKAKNISFDALLDKLFETKTEGKALANNNPSQQSPSFNNIGNGNGNLSAGNGIGNDTYTYRRNGNVYYFGTKNQLIVRNIKSIPLMHRSIELLSDPSKEGRTAGRINPNTNNFSSYNNTSLDFKNNSNFPSQNNNSNLSTNSSSSTNTSNPSESILSIIPDEIKADLDIKIDKELNSFLVNGPATNIERFESFIKYIDKAVPVILIEVMLLEVNKSATVETGINAGIGDKPVTTSGTVFPSADITLGATTINKIINGFDGFGSLNVGSVVPNFYLSLKAMETNGNLKIRSSPRLSTLNGHKAFLSIGETTYYVVTNQNFYGSQIPQASEVKNYQSIDAELSVTIMPLVSGDGQITMDIKVIQSSFNGQKVDKDAPPGINSREFTSIIRVKDQDIIVLGGLEESVKNDSGTGVPILSRIPVIKWLFSSRKREDSKKKLSVLIKPTVIY</sequence>
<dbReference type="InterPro" id="IPR004846">
    <property type="entry name" value="T2SS/T3SS_dom"/>
</dbReference>
<dbReference type="EMBL" id="JNCA01000011">
    <property type="protein sequence ID" value="KDN55715.1"/>
    <property type="molecule type" value="Genomic_DNA"/>
</dbReference>
<dbReference type="PRINTS" id="PR00811">
    <property type="entry name" value="BCTERIALGSPD"/>
</dbReference>
<evidence type="ECO:0000259" key="3">
    <source>
        <dbReference type="Pfam" id="PF00263"/>
    </source>
</evidence>
<dbReference type="OrthoDB" id="9816579at2"/>
<evidence type="ECO:0000256" key="2">
    <source>
        <dbReference type="SAM" id="MobiDB-lite"/>
    </source>
</evidence>
<dbReference type="GO" id="GO:0015627">
    <property type="term" value="C:type II protein secretion system complex"/>
    <property type="evidence" value="ECO:0007669"/>
    <property type="project" value="TreeGrafter"/>
</dbReference>
<dbReference type="PATRIC" id="fig|1492738.3.peg.1309"/>
<comment type="similarity">
    <text evidence="1">Belongs to the bacterial secretin family.</text>
</comment>
<feature type="region of interest" description="Disordered" evidence="2">
    <location>
        <begin position="387"/>
        <end position="444"/>
    </location>
</feature>
<dbReference type="InterPro" id="IPR001775">
    <property type="entry name" value="GspD/PilQ"/>
</dbReference>
<gene>
    <name evidence="4" type="ORF">FEM21_13170</name>
</gene>
<dbReference type="Proteomes" id="UP000027064">
    <property type="component" value="Unassembled WGS sequence"/>
</dbReference>
<comment type="caution">
    <text evidence="4">The sequence shown here is derived from an EMBL/GenBank/DDBJ whole genome shotgun (WGS) entry which is preliminary data.</text>
</comment>
<feature type="domain" description="Type II/III secretion system secretin-like" evidence="3">
    <location>
        <begin position="570"/>
        <end position="737"/>
    </location>
</feature>
<evidence type="ECO:0000313" key="4">
    <source>
        <dbReference type="EMBL" id="KDN55715.1"/>
    </source>
</evidence>
<dbReference type="Gene3D" id="3.30.1370.130">
    <property type="match status" value="1"/>
</dbReference>
<dbReference type="AlphaFoldDB" id="A0A066WYG3"/>
<accession>A0A066WYG3</accession>
<protein>
    <submittedName>
        <fullName evidence="4">General secretion pathway protein D</fullName>
    </submittedName>
</protein>
<dbReference type="GO" id="GO:0009306">
    <property type="term" value="P:protein secretion"/>
    <property type="evidence" value="ECO:0007669"/>
    <property type="project" value="InterPro"/>
</dbReference>
<organism evidence="4 5">
    <name type="scientific">Flavobacterium seoulense</name>
    <dbReference type="NCBI Taxonomy" id="1492738"/>
    <lineage>
        <taxon>Bacteria</taxon>
        <taxon>Pseudomonadati</taxon>
        <taxon>Bacteroidota</taxon>
        <taxon>Flavobacteriia</taxon>
        <taxon>Flavobacteriales</taxon>
        <taxon>Flavobacteriaceae</taxon>
        <taxon>Flavobacterium</taxon>
    </lineage>
</organism>
<keyword evidence="5" id="KW-1185">Reference proteome</keyword>
<proteinExistence type="inferred from homology"/>
<evidence type="ECO:0000313" key="5">
    <source>
        <dbReference type="Proteomes" id="UP000027064"/>
    </source>
</evidence>
<dbReference type="STRING" id="1492738.FEM21_13170"/>
<dbReference type="Pfam" id="PF00263">
    <property type="entry name" value="Secretin"/>
    <property type="match status" value="1"/>
</dbReference>